<dbReference type="EMBL" id="JASXSZ010000005">
    <property type="protein sequence ID" value="MDL9980612.1"/>
    <property type="molecule type" value="Genomic_DNA"/>
</dbReference>
<accession>A0ABT7N1Q7</accession>
<evidence type="ECO:0000313" key="2">
    <source>
        <dbReference type="EMBL" id="MDL9980612.1"/>
    </source>
</evidence>
<dbReference type="Proteomes" id="UP001235064">
    <property type="component" value="Unassembled WGS sequence"/>
</dbReference>
<dbReference type="CDD" id="cd06661">
    <property type="entry name" value="GGCT_like"/>
    <property type="match status" value="1"/>
</dbReference>
<dbReference type="SUPFAM" id="SSF110857">
    <property type="entry name" value="Gamma-glutamyl cyclotransferase-like"/>
    <property type="match status" value="1"/>
</dbReference>
<dbReference type="InterPro" id="IPR036568">
    <property type="entry name" value="GGCT-like_sf"/>
</dbReference>
<gene>
    <name evidence="2" type="ORF">QSV35_14825</name>
</gene>
<sequence length="116" mass="12917">MTDASVDQLLFSYGTLQQPDVQLDTFGRIVAGEPDWLPGYTVTYADIDDRRVVDLSGASRHPIVRPTGNRLDRVSGMVLHVTEEEVEAADEYEVALYRREAIVLASGRTAWVYVSS</sequence>
<dbReference type="RefSeq" id="WP_286289582.1">
    <property type="nucleotide sequence ID" value="NZ_JASXSZ010000005.1"/>
</dbReference>
<name>A0ABT7N1Q7_9MICO</name>
<reference evidence="2 3" key="1">
    <citation type="submission" date="2023-06" db="EMBL/GenBank/DDBJ databases">
        <title>Microbacterium sp. nov., isolated from a waste landfill.</title>
        <authorList>
            <person name="Wen W."/>
        </authorList>
    </citation>
    <scope>NUCLEOTIDE SEQUENCE [LARGE SCALE GENOMIC DNA]</scope>
    <source>
        <strain evidence="2 3">ASV49</strain>
    </source>
</reference>
<protein>
    <submittedName>
        <fullName evidence="2">Gamma-glutamylcyclotransferase family protein</fullName>
    </submittedName>
</protein>
<evidence type="ECO:0000259" key="1">
    <source>
        <dbReference type="Pfam" id="PF06094"/>
    </source>
</evidence>
<keyword evidence="3" id="KW-1185">Reference proteome</keyword>
<organism evidence="2 3">
    <name type="scientific">Microbacterium candidum</name>
    <dbReference type="NCBI Taxonomy" id="3041922"/>
    <lineage>
        <taxon>Bacteria</taxon>
        <taxon>Bacillati</taxon>
        <taxon>Actinomycetota</taxon>
        <taxon>Actinomycetes</taxon>
        <taxon>Micrococcales</taxon>
        <taxon>Microbacteriaceae</taxon>
        <taxon>Microbacterium</taxon>
    </lineage>
</organism>
<proteinExistence type="predicted"/>
<comment type="caution">
    <text evidence="2">The sequence shown here is derived from an EMBL/GenBank/DDBJ whole genome shotgun (WGS) entry which is preliminary data.</text>
</comment>
<dbReference type="InterPro" id="IPR013024">
    <property type="entry name" value="GGCT-like"/>
</dbReference>
<feature type="domain" description="Gamma-glutamylcyclotransferase AIG2-like" evidence="1">
    <location>
        <begin position="10"/>
        <end position="114"/>
    </location>
</feature>
<dbReference type="Pfam" id="PF06094">
    <property type="entry name" value="GGACT"/>
    <property type="match status" value="1"/>
</dbReference>
<dbReference type="Gene3D" id="3.10.490.10">
    <property type="entry name" value="Gamma-glutamyl cyclotransferase-like"/>
    <property type="match status" value="1"/>
</dbReference>
<dbReference type="InterPro" id="IPR009288">
    <property type="entry name" value="AIG2-like_dom"/>
</dbReference>
<evidence type="ECO:0000313" key="3">
    <source>
        <dbReference type="Proteomes" id="UP001235064"/>
    </source>
</evidence>